<dbReference type="InterPro" id="IPR056884">
    <property type="entry name" value="NPHP3-like_N"/>
</dbReference>
<accession>A0A2J6T3W3</accession>
<evidence type="ECO:0000313" key="4">
    <source>
        <dbReference type="Proteomes" id="UP000235371"/>
    </source>
</evidence>
<protein>
    <recommendedName>
        <fullName evidence="2">NACHT domain-containing protein</fullName>
    </recommendedName>
</protein>
<proteinExistence type="predicted"/>
<gene>
    <name evidence="3" type="ORF">K444DRAFT_533907</name>
</gene>
<dbReference type="STRING" id="1095630.A0A2J6T3W3"/>
<dbReference type="Gene3D" id="3.40.50.300">
    <property type="entry name" value="P-loop containing nucleotide triphosphate hydrolases"/>
    <property type="match status" value="1"/>
</dbReference>
<feature type="domain" description="NACHT" evidence="2">
    <location>
        <begin position="28"/>
        <end position="196"/>
    </location>
</feature>
<organism evidence="3 4">
    <name type="scientific">Hyaloscypha bicolor E</name>
    <dbReference type="NCBI Taxonomy" id="1095630"/>
    <lineage>
        <taxon>Eukaryota</taxon>
        <taxon>Fungi</taxon>
        <taxon>Dikarya</taxon>
        <taxon>Ascomycota</taxon>
        <taxon>Pezizomycotina</taxon>
        <taxon>Leotiomycetes</taxon>
        <taxon>Helotiales</taxon>
        <taxon>Hyaloscyphaceae</taxon>
        <taxon>Hyaloscypha</taxon>
        <taxon>Hyaloscypha bicolor</taxon>
    </lineage>
</organism>
<evidence type="ECO:0000256" key="1">
    <source>
        <dbReference type="ARBA" id="ARBA00022737"/>
    </source>
</evidence>
<dbReference type="SUPFAM" id="SSF52540">
    <property type="entry name" value="P-loop containing nucleoside triphosphate hydrolases"/>
    <property type="match status" value="1"/>
</dbReference>
<dbReference type="PROSITE" id="PS50837">
    <property type="entry name" value="NACHT"/>
    <property type="match status" value="1"/>
</dbReference>
<dbReference type="PANTHER" id="PTHR10039">
    <property type="entry name" value="AMELOGENIN"/>
    <property type="match status" value="1"/>
</dbReference>
<dbReference type="RefSeq" id="XP_024734601.1">
    <property type="nucleotide sequence ID" value="XM_024875184.1"/>
</dbReference>
<keyword evidence="1" id="KW-0677">Repeat</keyword>
<dbReference type="EMBL" id="KZ613846">
    <property type="protein sequence ID" value="PMD57697.1"/>
    <property type="molecule type" value="Genomic_DNA"/>
</dbReference>
<dbReference type="Pfam" id="PF24883">
    <property type="entry name" value="NPHP3_N"/>
    <property type="match status" value="1"/>
</dbReference>
<sequence>MLNRSKQAGEWILKNPKYISWLENNEADLLWITARVGCGKTTLASHITQKVQANPSSRSSNNNNLKPVILYFFFHKSNVEAEGTATGALRTIVSQLACQVPDVLPIVLGRYEFLSTKGNFEWSWENLLTMIGNMLERIPIDLEVYVILDALDECEPESQRLLLDWLRELVNNGKLSAMPKTSRPSLKFAITSRPDGNIFDSLSCFRTIEMTALDTATDMHTLINNRIKDFSRRRHLDKEASQRIIDFLEENSHGMFLWVVLIIQDLERRDERLTEEVITAKLSSIPLTLLNTYEAILRNTPPTRKKDMWRIFRWLLFARRGLTLAELEVAL</sequence>
<dbReference type="PANTHER" id="PTHR10039:SF14">
    <property type="entry name" value="NACHT DOMAIN-CONTAINING PROTEIN"/>
    <property type="match status" value="1"/>
</dbReference>
<evidence type="ECO:0000313" key="3">
    <source>
        <dbReference type="EMBL" id="PMD57697.1"/>
    </source>
</evidence>
<keyword evidence="4" id="KW-1185">Reference proteome</keyword>
<dbReference type="InterPro" id="IPR007111">
    <property type="entry name" value="NACHT_NTPase"/>
</dbReference>
<evidence type="ECO:0000259" key="2">
    <source>
        <dbReference type="PROSITE" id="PS50837"/>
    </source>
</evidence>
<dbReference type="InParanoid" id="A0A2J6T3W3"/>
<dbReference type="InterPro" id="IPR027417">
    <property type="entry name" value="P-loop_NTPase"/>
</dbReference>
<dbReference type="Proteomes" id="UP000235371">
    <property type="component" value="Unassembled WGS sequence"/>
</dbReference>
<reference evidence="3 4" key="1">
    <citation type="submission" date="2016-04" db="EMBL/GenBank/DDBJ databases">
        <title>A degradative enzymes factory behind the ericoid mycorrhizal symbiosis.</title>
        <authorList>
            <consortium name="DOE Joint Genome Institute"/>
            <person name="Martino E."/>
            <person name="Morin E."/>
            <person name="Grelet G."/>
            <person name="Kuo A."/>
            <person name="Kohler A."/>
            <person name="Daghino S."/>
            <person name="Barry K."/>
            <person name="Choi C."/>
            <person name="Cichocki N."/>
            <person name="Clum A."/>
            <person name="Copeland A."/>
            <person name="Hainaut M."/>
            <person name="Haridas S."/>
            <person name="Labutti K."/>
            <person name="Lindquist E."/>
            <person name="Lipzen A."/>
            <person name="Khouja H.-R."/>
            <person name="Murat C."/>
            <person name="Ohm R."/>
            <person name="Olson A."/>
            <person name="Spatafora J."/>
            <person name="Veneault-Fourrey C."/>
            <person name="Henrissat B."/>
            <person name="Grigoriev I."/>
            <person name="Martin F."/>
            <person name="Perotto S."/>
        </authorList>
    </citation>
    <scope>NUCLEOTIDE SEQUENCE [LARGE SCALE GENOMIC DNA]</scope>
    <source>
        <strain evidence="3 4">E</strain>
    </source>
</reference>
<name>A0A2J6T3W3_9HELO</name>
<dbReference type="OrthoDB" id="674604at2759"/>
<feature type="non-terminal residue" evidence="3">
    <location>
        <position position="331"/>
    </location>
</feature>
<dbReference type="GeneID" id="36583264"/>
<dbReference type="AlphaFoldDB" id="A0A2J6T3W3"/>